<evidence type="ECO:0000313" key="2">
    <source>
        <dbReference type="EMBL" id="GGN34569.1"/>
    </source>
</evidence>
<dbReference type="PANTHER" id="PTHR33164:SF99">
    <property type="entry name" value="MARR FAMILY REGULATORY PROTEIN"/>
    <property type="match status" value="1"/>
</dbReference>
<dbReference type="InterPro" id="IPR039422">
    <property type="entry name" value="MarR/SlyA-like"/>
</dbReference>
<dbReference type="PROSITE" id="PS50995">
    <property type="entry name" value="HTH_MARR_2"/>
    <property type="match status" value="1"/>
</dbReference>
<dbReference type="InterPro" id="IPR036388">
    <property type="entry name" value="WH-like_DNA-bd_sf"/>
</dbReference>
<dbReference type="Proteomes" id="UP000653411">
    <property type="component" value="Unassembled WGS sequence"/>
</dbReference>
<organism evidence="2 3">
    <name type="scientific">Streptomyces fuscichromogenes</name>
    <dbReference type="NCBI Taxonomy" id="1324013"/>
    <lineage>
        <taxon>Bacteria</taxon>
        <taxon>Bacillati</taxon>
        <taxon>Actinomycetota</taxon>
        <taxon>Actinomycetes</taxon>
        <taxon>Kitasatosporales</taxon>
        <taxon>Streptomycetaceae</taxon>
        <taxon>Streptomyces</taxon>
    </lineage>
</organism>
<gene>
    <name evidence="2" type="ORF">GCM10011578_075580</name>
</gene>
<dbReference type="Pfam" id="PF12802">
    <property type="entry name" value="MarR_2"/>
    <property type="match status" value="1"/>
</dbReference>
<name>A0A918CVS5_9ACTN</name>
<dbReference type="GO" id="GO:0006950">
    <property type="term" value="P:response to stress"/>
    <property type="evidence" value="ECO:0007669"/>
    <property type="project" value="TreeGrafter"/>
</dbReference>
<dbReference type="PANTHER" id="PTHR33164">
    <property type="entry name" value="TRANSCRIPTIONAL REGULATOR, MARR FAMILY"/>
    <property type="match status" value="1"/>
</dbReference>
<dbReference type="SUPFAM" id="SSF46785">
    <property type="entry name" value="Winged helix' DNA-binding domain"/>
    <property type="match status" value="1"/>
</dbReference>
<reference evidence="2" key="1">
    <citation type="journal article" date="2014" name="Int. J. Syst. Evol. Microbiol.">
        <title>Complete genome sequence of Corynebacterium casei LMG S-19264T (=DSM 44701T), isolated from a smear-ripened cheese.</title>
        <authorList>
            <consortium name="US DOE Joint Genome Institute (JGI-PGF)"/>
            <person name="Walter F."/>
            <person name="Albersmeier A."/>
            <person name="Kalinowski J."/>
            <person name="Ruckert C."/>
        </authorList>
    </citation>
    <scope>NUCLEOTIDE SEQUENCE</scope>
    <source>
        <strain evidence="2">CGMCC 4.7110</strain>
    </source>
</reference>
<dbReference type="EMBL" id="BMML01000023">
    <property type="protein sequence ID" value="GGN34569.1"/>
    <property type="molecule type" value="Genomic_DNA"/>
</dbReference>
<dbReference type="Gene3D" id="1.10.10.10">
    <property type="entry name" value="Winged helix-like DNA-binding domain superfamily/Winged helix DNA-binding domain"/>
    <property type="match status" value="1"/>
</dbReference>
<sequence>MNDIDRPLAPDELGERITEVFDLIGPLYRRAFRKVEQGEQIEGASVGVRSVLDLLRRYEPMTVPQMGRIMALSRQFVQRMVNDAVAHGWAEVTPNPAHQRSSLIRLTDEGRSTITTVLAREHALNRQVGGDLTDAEITACVRVLKQLLATFDHVDVE</sequence>
<dbReference type="RefSeq" id="WP_189267428.1">
    <property type="nucleotide sequence ID" value="NZ_BMML01000023.1"/>
</dbReference>
<dbReference type="GO" id="GO:0003700">
    <property type="term" value="F:DNA-binding transcription factor activity"/>
    <property type="evidence" value="ECO:0007669"/>
    <property type="project" value="InterPro"/>
</dbReference>
<comment type="caution">
    <text evidence="2">The sequence shown here is derived from an EMBL/GenBank/DDBJ whole genome shotgun (WGS) entry which is preliminary data.</text>
</comment>
<accession>A0A918CVS5</accession>
<dbReference type="InterPro" id="IPR000835">
    <property type="entry name" value="HTH_MarR-typ"/>
</dbReference>
<evidence type="ECO:0000313" key="3">
    <source>
        <dbReference type="Proteomes" id="UP000653411"/>
    </source>
</evidence>
<dbReference type="InterPro" id="IPR036390">
    <property type="entry name" value="WH_DNA-bd_sf"/>
</dbReference>
<dbReference type="SMART" id="SM00347">
    <property type="entry name" value="HTH_MARR"/>
    <property type="match status" value="1"/>
</dbReference>
<proteinExistence type="predicted"/>
<dbReference type="AlphaFoldDB" id="A0A918CVS5"/>
<evidence type="ECO:0000259" key="1">
    <source>
        <dbReference type="PROSITE" id="PS50995"/>
    </source>
</evidence>
<keyword evidence="3" id="KW-1185">Reference proteome</keyword>
<protein>
    <submittedName>
        <fullName evidence="2">MarR family transcriptional regulator</fullName>
    </submittedName>
</protein>
<feature type="domain" description="HTH marR-type" evidence="1">
    <location>
        <begin position="10"/>
        <end position="149"/>
    </location>
</feature>
<reference evidence="2" key="2">
    <citation type="submission" date="2020-09" db="EMBL/GenBank/DDBJ databases">
        <authorList>
            <person name="Sun Q."/>
            <person name="Zhou Y."/>
        </authorList>
    </citation>
    <scope>NUCLEOTIDE SEQUENCE</scope>
    <source>
        <strain evidence="2">CGMCC 4.7110</strain>
    </source>
</reference>